<dbReference type="PANTHER" id="PTHR23111">
    <property type="entry name" value="ZINC FINGER PROTEIN"/>
    <property type="match status" value="1"/>
</dbReference>
<keyword evidence="3" id="KW-0863">Zinc-finger</keyword>
<keyword evidence="2" id="KW-0479">Metal-binding</keyword>
<feature type="region of interest" description="Disordered" evidence="5">
    <location>
        <begin position="437"/>
        <end position="533"/>
    </location>
</feature>
<dbReference type="Pfam" id="PF15186">
    <property type="entry name" value="TEX13"/>
    <property type="match status" value="1"/>
</dbReference>
<dbReference type="PANTHER" id="PTHR23111:SF103">
    <property type="entry name" value="TEX13 FAMILY MEMBER C3-RELATED"/>
    <property type="match status" value="1"/>
</dbReference>
<organism evidence="7 8">
    <name type="scientific">Myodes glareolus</name>
    <name type="common">Bank vole</name>
    <name type="synonym">Clethrionomys glareolus</name>
    <dbReference type="NCBI Taxonomy" id="447135"/>
    <lineage>
        <taxon>Eukaryota</taxon>
        <taxon>Metazoa</taxon>
        <taxon>Chordata</taxon>
        <taxon>Craniata</taxon>
        <taxon>Vertebrata</taxon>
        <taxon>Euteleostomi</taxon>
        <taxon>Mammalia</taxon>
        <taxon>Eutheria</taxon>
        <taxon>Euarchontoglires</taxon>
        <taxon>Glires</taxon>
        <taxon>Rodentia</taxon>
        <taxon>Myomorpha</taxon>
        <taxon>Muroidea</taxon>
        <taxon>Cricetidae</taxon>
        <taxon>Arvicolinae</taxon>
        <taxon>Myodes</taxon>
    </lineage>
</organism>
<feature type="compositionally biased region" description="Basic and acidic residues" evidence="5">
    <location>
        <begin position="309"/>
        <end position="324"/>
    </location>
</feature>
<feature type="compositionally biased region" description="Basic and acidic residues" evidence="5">
    <location>
        <begin position="490"/>
        <end position="506"/>
    </location>
</feature>
<comment type="similarity">
    <text evidence="1">Belongs to the TEX13 family.</text>
</comment>
<proteinExistence type="inferred from homology"/>
<evidence type="ECO:0000256" key="3">
    <source>
        <dbReference type="ARBA" id="ARBA00022771"/>
    </source>
</evidence>
<feature type="compositionally biased region" description="Polar residues" evidence="5">
    <location>
        <begin position="460"/>
        <end position="487"/>
    </location>
</feature>
<dbReference type="InterPro" id="IPR001876">
    <property type="entry name" value="Znf_RanBP2"/>
</dbReference>
<dbReference type="InterPro" id="IPR028193">
    <property type="entry name" value="TEX13A-D_N"/>
</dbReference>
<dbReference type="EMBL" id="JBBHLL010003433">
    <property type="protein sequence ID" value="KAK7795108.1"/>
    <property type="molecule type" value="Genomic_DNA"/>
</dbReference>
<protein>
    <recommendedName>
        <fullName evidence="6">RanBP2-type domain-containing protein</fullName>
    </recommendedName>
</protein>
<feature type="region of interest" description="Disordered" evidence="5">
    <location>
        <begin position="380"/>
        <end position="405"/>
    </location>
</feature>
<evidence type="ECO:0000256" key="4">
    <source>
        <dbReference type="ARBA" id="ARBA00022833"/>
    </source>
</evidence>
<comment type="caution">
    <text evidence="7">The sequence shown here is derived from an EMBL/GenBank/DDBJ whole genome shotgun (WGS) entry which is preliminary data.</text>
</comment>
<dbReference type="InterPro" id="IPR049367">
    <property type="entry name" value="TX13C/D_rpt"/>
</dbReference>
<evidence type="ECO:0000256" key="2">
    <source>
        <dbReference type="ARBA" id="ARBA00022723"/>
    </source>
</evidence>
<evidence type="ECO:0000313" key="8">
    <source>
        <dbReference type="Proteomes" id="UP001488838"/>
    </source>
</evidence>
<evidence type="ECO:0000256" key="5">
    <source>
        <dbReference type="SAM" id="MobiDB-lite"/>
    </source>
</evidence>
<evidence type="ECO:0000313" key="7">
    <source>
        <dbReference type="EMBL" id="KAK7795108.1"/>
    </source>
</evidence>
<feature type="domain" description="RanBP2-type" evidence="6">
    <location>
        <begin position="637"/>
        <end position="656"/>
    </location>
</feature>
<dbReference type="GO" id="GO:0008270">
    <property type="term" value="F:zinc ion binding"/>
    <property type="evidence" value="ECO:0007669"/>
    <property type="project" value="UniProtKB-KW"/>
</dbReference>
<dbReference type="Proteomes" id="UP001488838">
    <property type="component" value="Unassembled WGS sequence"/>
</dbReference>
<keyword evidence="8" id="KW-1185">Reference proteome</keyword>
<evidence type="ECO:0000256" key="1">
    <source>
        <dbReference type="ARBA" id="ARBA00008287"/>
    </source>
</evidence>
<accession>A0AAW0GW07</accession>
<evidence type="ECO:0000259" key="6">
    <source>
        <dbReference type="PROSITE" id="PS01358"/>
    </source>
</evidence>
<dbReference type="GO" id="GO:0003729">
    <property type="term" value="F:mRNA binding"/>
    <property type="evidence" value="ECO:0007669"/>
    <property type="project" value="TreeGrafter"/>
</dbReference>
<feature type="region of interest" description="Disordered" evidence="5">
    <location>
        <begin position="309"/>
        <end position="355"/>
    </location>
</feature>
<dbReference type="Pfam" id="PF20868">
    <property type="entry name" value="TX13_rpt"/>
    <property type="match status" value="1"/>
</dbReference>
<dbReference type="AlphaFoldDB" id="A0AAW0GW07"/>
<gene>
    <name evidence="7" type="ORF">U0070_022567</name>
</gene>
<dbReference type="PROSITE" id="PS01358">
    <property type="entry name" value="ZF_RANBP2_1"/>
    <property type="match status" value="1"/>
</dbReference>
<reference evidence="7 8" key="1">
    <citation type="journal article" date="2023" name="bioRxiv">
        <title>Conserved and derived expression patterns and positive selection on dental genes reveal complex evolutionary context of ever-growing rodent molars.</title>
        <authorList>
            <person name="Calamari Z.T."/>
            <person name="Song A."/>
            <person name="Cohen E."/>
            <person name="Akter M."/>
            <person name="Roy R.D."/>
            <person name="Hallikas O."/>
            <person name="Christensen M.M."/>
            <person name="Li P."/>
            <person name="Marangoni P."/>
            <person name="Jernvall J."/>
            <person name="Klein O.D."/>
        </authorList>
    </citation>
    <scope>NUCLEOTIDE SEQUENCE [LARGE SCALE GENOMIC DNA]</scope>
    <source>
        <strain evidence="7">V071</strain>
    </source>
</reference>
<name>A0AAW0GW07_MYOGA</name>
<feature type="compositionally biased region" description="Polar residues" evidence="5">
    <location>
        <begin position="380"/>
        <end position="389"/>
    </location>
</feature>
<keyword evidence="4" id="KW-0862">Zinc</keyword>
<sequence length="674" mass="75786">MAVEFGDHSSGFHHNEVIRFINNEVLMNGGGPEFYMTFRSRSWNEIEDHLHNILVNPKVPRSLKRAYTWSALALSVRVGARQREQQARKVGRLQEQVGERETASWTLASELQRLREERDQAAAQLVSTQTALHEAMDEREILRGRLLQAQRSALPDVREPKMQQGSASVWSLEKEEQEEWRSRETQNMPNLEGQMPVPPVLSYLPGLPGPWVQSVQPFLRMPVPHPLPLNTQIPLAFPYSTPVPCPLVMESRATTAAMATVVPQIAPAAIYPPGLWVSMGSQEATASACGQTFHRQNKYPENIKDERHLENSVSHCEEGSKKPQETPLHGDSNNNHKESHVTSQKEVVTEKKSPVKEQVTAALEVNSDHSIKEEQVMLQRMTSQRNETSYTKKKYPGNPRKVVDLSDNISHSTKEDSVTAQETATQVNKTSPTLKEYPGILLQRPDLGSSVSSEQKENPKISQGTDVLGEDNTNTFQQMTTLPTDASPSLKKDQGTDKSQGQKEESNSFQASPLRKSYSLTKCPSKQLPPKQNIKQPQAIKPFEYMHPQGVGVFESIQPQRVGAFESMQPQRVMAFDSMQSQGVMAFESMQPQGVMAFELKQPQGVKAFEFKQTQGAKSFETKQQEKPLSYHTSANWVCSLCKAVNRSWCKGCFKCSKVCAQLERKDFHPKPPY</sequence>